<dbReference type="InterPro" id="IPR050583">
    <property type="entry name" value="Mycobacterial_A85_antigen"/>
</dbReference>
<name>A0A9D1KRJ9_9FIRM</name>
<evidence type="ECO:0000313" key="1">
    <source>
        <dbReference type="EMBL" id="HIT95158.1"/>
    </source>
</evidence>
<dbReference type="GO" id="GO:0016747">
    <property type="term" value="F:acyltransferase activity, transferring groups other than amino-acyl groups"/>
    <property type="evidence" value="ECO:0007669"/>
    <property type="project" value="TreeGrafter"/>
</dbReference>
<dbReference type="AlphaFoldDB" id="A0A9D1KRJ9"/>
<protein>
    <recommendedName>
        <fullName evidence="3">S-formylglutathione hydrolase</fullName>
    </recommendedName>
</protein>
<reference evidence="1" key="2">
    <citation type="journal article" date="2021" name="PeerJ">
        <title>Extensive microbial diversity within the chicken gut microbiome revealed by metagenomics and culture.</title>
        <authorList>
            <person name="Gilroy R."/>
            <person name="Ravi A."/>
            <person name="Getino M."/>
            <person name="Pursley I."/>
            <person name="Horton D.L."/>
            <person name="Alikhan N.F."/>
            <person name="Baker D."/>
            <person name="Gharbi K."/>
            <person name="Hall N."/>
            <person name="Watson M."/>
            <person name="Adriaenssens E.M."/>
            <person name="Foster-Nyarko E."/>
            <person name="Jarju S."/>
            <person name="Secka A."/>
            <person name="Antonio M."/>
            <person name="Oren A."/>
            <person name="Chaudhuri R.R."/>
            <person name="La Ragione R."/>
            <person name="Hildebrand F."/>
            <person name="Pallen M.J."/>
        </authorList>
    </citation>
    <scope>NUCLEOTIDE SEQUENCE</scope>
    <source>
        <strain evidence="1">ChiBcec7-5410</strain>
    </source>
</reference>
<dbReference type="PANTHER" id="PTHR48098:SF1">
    <property type="entry name" value="DIACYLGLYCEROL ACYLTRANSFERASE_MYCOLYLTRANSFERASE AG85A"/>
    <property type="match status" value="1"/>
</dbReference>
<dbReference type="EMBL" id="DVLW01000227">
    <property type="protein sequence ID" value="HIT95158.1"/>
    <property type="molecule type" value="Genomic_DNA"/>
</dbReference>
<dbReference type="Pfam" id="PF00756">
    <property type="entry name" value="Esterase"/>
    <property type="match status" value="1"/>
</dbReference>
<organism evidence="1 2">
    <name type="scientific">Candidatus Faecivivens stercoripullorum</name>
    <dbReference type="NCBI Taxonomy" id="2840805"/>
    <lineage>
        <taxon>Bacteria</taxon>
        <taxon>Bacillati</taxon>
        <taxon>Bacillota</taxon>
        <taxon>Clostridia</taxon>
        <taxon>Eubacteriales</taxon>
        <taxon>Oscillospiraceae</taxon>
        <taxon>Oscillospiraceae incertae sedis</taxon>
        <taxon>Candidatus Faecivivens</taxon>
    </lineage>
</organism>
<accession>A0A9D1KRJ9</accession>
<sequence>MALVNLNFPSQYLGGNTEVTIILPDKPWQTNAQEFYRSEKKYKVLWLLHGTFGDHTDWLRKSNIELYACEKDLIVVCPSGMNANYANWPIFGTGYAMYDFLFEELMPLVYGWLPASDKREDNFIAGLSMGGRGTCVYAFNHPEKFAAAAILSASPRNFETMAEKEPAMWARMKKSVANYKDMDDFLASPENTWRIVTEKAKTGELPRLYFACGEDDMLFPTFKDFMDYAKEIGLDATFETTPGFKHEWRFWDYSIQKALTFFGLDTDSAGNPY</sequence>
<reference evidence="1" key="1">
    <citation type="submission" date="2020-10" db="EMBL/GenBank/DDBJ databases">
        <authorList>
            <person name="Gilroy R."/>
        </authorList>
    </citation>
    <scope>NUCLEOTIDE SEQUENCE</scope>
    <source>
        <strain evidence="1">ChiBcec7-5410</strain>
    </source>
</reference>
<proteinExistence type="predicted"/>
<evidence type="ECO:0008006" key="3">
    <source>
        <dbReference type="Google" id="ProtNLM"/>
    </source>
</evidence>
<dbReference type="Proteomes" id="UP000824160">
    <property type="component" value="Unassembled WGS sequence"/>
</dbReference>
<dbReference type="PANTHER" id="PTHR48098">
    <property type="entry name" value="ENTEROCHELIN ESTERASE-RELATED"/>
    <property type="match status" value="1"/>
</dbReference>
<dbReference type="Gene3D" id="3.40.50.1820">
    <property type="entry name" value="alpha/beta hydrolase"/>
    <property type="match status" value="1"/>
</dbReference>
<dbReference type="SUPFAM" id="SSF53474">
    <property type="entry name" value="alpha/beta-Hydrolases"/>
    <property type="match status" value="1"/>
</dbReference>
<evidence type="ECO:0000313" key="2">
    <source>
        <dbReference type="Proteomes" id="UP000824160"/>
    </source>
</evidence>
<comment type="caution">
    <text evidence="1">The sequence shown here is derived from an EMBL/GenBank/DDBJ whole genome shotgun (WGS) entry which is preliminary data.</text>
</comment>
<dbReference type="InterPro" id="IPR000801">
    <property type="entry name" value="Esterase-like"/>
</dbReference>
<gene>
    <name evidence="1" type="ORF">IAC43_08220</name>
</gene>
<dbReference type="InterPro" id="IPR029058">
    <property type="entry name" value="AB_hydrolase_fold"/>
</dbReference>